<keyword evidence="3" id="KW-1185">Reference proteome</keyword>
<dbReference type="EMBL" id="JABSTR010000005">
    <property type="protein sequence ID" value="KAH9369794.1"/>
    <property type="molecule type" value="Genomic_DNA"/>
</dbReference>
<proteinExistence type="predicted"/>
<accession>A0A9J6G2S0</accession>
<evidence type="ECO:0000313" key="3">
    <source>
        <dbReference type="Proteomes" id="UP000821853"/>
    </source>
</evidence>
<dbReference type="AlphaFoldDB" id="A0A9J6G2S0"/>
<protein>
    <submittedName>
        <fullName evidence="2">Uncharacterized protein</fullName>
    </submittedName>
</protein>
<feature type="region of interest" description="Disordered" evidence="1">
    <location>
        <begin position="195"/>
        <end position="229"/>
    </location>
</feature>
<comment type="caution">
    <text evidence="2">The sequence shown here is derived from an EMBL/GenBank/DDBJ whole genome shotgun (WGS) entry which is preliminary data.</text>
</comment>
<gene>
    <name evidence="2" type="ORF">HPB48_021767</name>
</gene>
<dbReference type="Proteomes" id="UP000821853">
    <property type="component" value="Chromosome 3"/>
</dbReference>
<name>A0A9J6G2S0_HAELO</name>
<evidence type="ECO:0000313" key="2">
    <source>
        <dbReference type="EMBL" id="KAH9369794.1"/>
    </source>
</evidence>
<evidence type="ECO:0000256" key="1">
    <source>
        <dbReference type="SAM" id="MobiDB-lite"/>
    </source>
</evidence>
<dbReference type="VEuPathDB" id="VectorBase:HLOH_047357"/>
<reference evidence="2 3" key="1">
    <citation type="journal article" date="2020" name="Cell">
        <title>Large-Scale Comparative Analyses of Tick Genomes Elucidate Their Genetic Diversity and Vector Capacities.</title>
        <authorList>
            <consortium name="Tick Genome and Microbiome Consortium (TIGMIC)"/>
            <person name="Jia N."/>
            <person name="Wang J."/>
            <person name="Shi W."/>
            <person name="Du L."/>
            <person name="Sun Y."/>
            <person name="Zhan W."/>
            <person name="Jiang J.F."/>
            <person name="Wang Q."/>
            <person name="Zhang B."/>
            <person name="Ji P."/>
            <person name="Bell-Sakyi L."/>
            <person name="Cui X.M."/>
            <person name="Yuan T.T."/>
            <person name="Jiang B.G."/>
            <person name="Yang W.F."/>
            <person name="Lam T.T."/>
            <person name="Chang Q.C."/>
            <person name="Ding S.J."/>
            <person name="Wang X.J."/>
            <person name="Zhu J.G."/>
            <person name="Ruan X.D."/>
            <person name="Zhao L."/>
            <person name="Wei J.T."/>
            <person name="Ye R.Z."/>
            <person name="Que T.C."/>
            <person name="Du C.H."/>
            <person name="Zhou Y.H."/>
            <person name="Cheng J.X."/>
            <person name="Dai P.F."/>
            <person name="Guo W.B."/>
            <person name="Han X.H."/>
            <person name="Huang E.J."/>
            <person name="Li L.F."/>
            <person name="Wei W."/>
            <person name="Gao Y.C."/>
            <person name="Liu J.Z."/>
            <person name="Shao H.Z."/>
            <person name="Wang X."/>
            <person name="Wang C.C."/>
            <person name="Yang T.C."/>
            <person name="Huo Q.B."/>
            <person name="Li W."/>
            <person name="Chen H.Y."/>
            <person name="Chen S.E."/>
            <person name="Zhou L.G."/>
            <person name="Ni X.B."/>
            <person name="Tian J.H."/>
            <person name="Sheng Y."/>
            <person name="Liu T."/>
            <person name="Pan Y.S."/>
            <person name="Xia L.Y."/>
            <person name="Li J."/>
            <person name="Zhao F."/>
            <person name="Cao W.C."/>
        </authorList>
    </citation>
    <scope>NUCLEOTIDE SEQUENCE [LARGE SCALE GENOMIC DNA]</scope>
    <source>
        <strain evidence="2">HaeL-2018</strain>
    </source>
</reference>
<organism evidence="2 3">
    <name type="scientific">Haemaphysalis longicornis</name>
    <name type="common">Bush tick</name>
    <dbReference type="NCBI Taxonomy" id="44386"/>
    <lineage>
        <taxon>Eukaryota</taxon>
        <taxon>Metazoa</taxon>
        <taxon>Ecdysozoa</taxon>
        <taxon>Arthropoda</taxon>
        <taxon>Chelicerata</taxon>
        <taxon>Arachnida</taxon>
        <taxon>Acari</taxon>
        <taxon>Parasitiformes</taxon>
        <taxon>Ixodida</taxon>
        <taxon>Ixodoidea</taxon>
        <taxon>Ixodidae</taxon>
        <taxon>Haemaphysalinae</taxon>
        <taxon>Haemaphysalis</taxon>
    </lineage>
</organism>
<sequence>MDDGSLLSLQKIKCNQGVFRCKLKRHKVITKQRFPGSLVHSRQVKHRGRLAAVLESPDVVGWAGGPGDTLRPAVGFFSRWARADDDVASSAGGDDSGRRTVMRRRTDLGPAGSRTVAFANEARPPDNVGYKVLNPVTKQTGSNEWDPFAVRRNGALTFGARVALTASGHQGQFQECLPCFPVAVMKHDSWTLSKFKWKKEKQPPEPPRPSNKPPDKAPQPTLVSQVDPGVDQAAVAKYKRNRYMDRKVCSFGCG</sequence>